<protein>
    <submittedName>
        <fullName evidence="1">Uncharacterized protein</fullName>
    </submittedName>
</protein>
<dbReference type="Proteomes" id="UP001295684">
    <property type="component" value="Unassembled WGS sequence"/>
</dbReference>
<evidence type="ECO:0000313" key="2">
    <source>
        <dbReference type="Proteomes" id="UP001295684"/>
    </source>
</evidence>
<keyword evidence="2" id="KW-1185">Reference proteome</keyword>
<sequence length="76" mass="8523">MSSTKSIEEIQCRKHRRRNSDIADHIEAILSGGFKHEENTSIDMADKSSEGVGKADAMRKLSLDNVICEELKEDCD</sequence>
<accession>A0AAD1XZJ1</accession>
<evidence type="ECO:0000313" key="1">
    <source>
        <dbReference type="EMBL" id="CAI2381987.1"/>
    </source>
</evidence>
<comment type="caution">
    <text evidence="1">The sequence shown here is derived from an EMBL/GenBank/DDBJ whole genome shotgun (WGS) entry which is preliminary data.</text>
</comment>
<dbReference type="AlphaFoldDB" id="A0AAD1XZJ1"/>
<proteinExistence type="predicted"/>
<dbReference type="EMBL" id="CAMPGE010024125">
    <property type="protein sequence ID" value="CAI2381987.1"/>
    <property type="molecule type" value="Genomic_DNA"/>
</dbReference>
<organism evidence="1 2">
    <name type="scientific">Euplotes crassus</name>
    <dbReference type="NCBI Taxonomy" id="5936"/>
    <lineage>
        <taxon>Eukaryota</taxon>
        <taxon>Sar</taxon>
        <taxon>Alveolata</taxon>
        <taxon>Ciliophora</taxon>
        <taxon>Intramacronucleata</taxon>
        <taxon>Spirotrichea</taxon>
        <taxon>Hypotrichia</taxon>
        <taxon>Euplotida</taxon>
        <taxon>Euplotidae</taxon>
        <taxon>Moneuplotes</taxon>
    </lineage>
</organism>
<name>A0AAD1XZJ1_EUPCR</name>
<reference evidence="1" key="1">
    <citation type="submission" date="2023-07" db="EMBL/GenBank/DDBJ databases">
        <authorList>
            <consortium name="AG Swart"/>
            <person name="Singh M."/>
            <person name="Singh A."/>
            <person name="Seah K."/>
            <person name="Emmerich C."/>
        </authorList>
    </citation>
    <scope>NUCLEOTIDE SEQUENCE</scope>
    <source>
        <strain evidence="1">DP1</strain>
    </source>
</reference>
<gene>
    <name evidence="1" type="ORF">ECRASSUSDP1_LOCUS23454</name>
</gene>